<keyword evidence="2 4" id="KW-0863">Zinc-finger</keyword>
<evidence type="ECO:0000256" key="1">
    <source>
        <dbReference type="ARBA" id="ARBA00022723"/>
    </source>
</evidence>
<dbReference type="InterPro" id="IPR003656">
    <property type="entry name" value="Znf_BED"/>
</dbReference>
<dbReference type="GO" id="GO:0008270">
    <property type="term" value="F:zinc ion binding"/>
    <property type="evidence" value="ECO:0007669"/>
    <property type="project" value="UniProtKB-KW"/>
</dbReference>
<dbReference type="SUPFAM" id="SSF57667">
    <property type="entry name" value="beta-beta-alpha zinc fingers"/>
    <property type="match status" value="1"/>
</dbReference>
<organism evidence="7 8">
    <name type="scientific">Heracleum sosnowskyi</name>
    <dbReference type="NCBI Taxonomy" id="360622"/>
    <lineage>
        <taxon>Eukaryota</taxon>
        <taxon>Viridiplantae</taxon>
        <taxon>Streptophyta</taxon>
        <taxon>Embryophyta</taxon>
        <taxon>Tracheophyta</taxon>
        <taxon>Spermatophyta</taxon>
        <taxon>Magnoliopsida</taxon>
        <taxon>eudicotyledons</taxon>
        <taxon>Gunneridae</taxon>
        <taxon>Pentapetalae</taxon>
        <taxon>asterids</taxon>
        <taxon>campanulids</taxon>
        <taxon>Apiales</taxon>
        <taxon>Apiaceae</taxon>
        <taxon>Apioideae</taxon>
        <taxon>apioid superclade</taxon>
        <taxon>Tordylieae</taxon>
        <taxon>Tordyliinae</taxon>
        <taxon>Heracleum</taxon>
    </lineage>
</organism>
<reference evidence="7" key="2">
    <citation type="submission" date="2023-05" db="EMBL/GenBank/DDBJ databases">
        <authorList>
            <person name="Schelkunov M.I."/>
        </authorList>
    </citation>
    <scope>NUCLEOTIDE SEQUENCE</scope>
    <source>
        <strain evidence="7">Hsosn_3</strain>
        <tissue evidence="7">Leaf</tissue>
    </source>
</reference>
<evidence type="ECO:0000256" key="3">
    <source>
        <dbReference type="ARBA" id="ARBA00022833"/>
    </source>
</evidence>
<keyword evidence="8" id="KW-1185">Reference proteome</keyword>
<protein>
    <recommendedName>
        <fullName evidence="6">BED-type domain-containing protein</fullName>
    </recommendedName>
</protein>
<evidence type="ECO:0000313" key="8">
    <source>
        <dbReference type="Proteomes" id="UP001237642"/>
    </source>
</evidence>
<feature type="region of interest" description="Disordered" evidence="5">
    <location>
        <begin position="1"/>
        <end position="32"/>
    </location>
</feature>
<dbReference type="GO" id="GO:0005634">
    <property type="term" value="C:nucleus"/>
    <property type="evidence" value="ECO:0007669"/>
    <property type="project" value="TreeGrafter"/>
</dbReference>
<keyword evidence="1" id="KW-0479">Metal-binding</keyword>
<dbReference type="PANTHER" id="PTHR34396">
    <property type="entry name" value="OS03G0264950 PROTEIN-RELATED"/>
    <property type="match status" value="1"/>
</dbReference>
<dbReference type="GO" id="GO:1990837">
    <property type="term" value="F:sequence-specific double-stranded DNA binding"/>
    <property type="evidence" value="ECO:0007669"/>
    <property type="project" value="TreeGrafter"/>
</dbReference>
<evidence type="ECO:0000256" key="5">
    <source>
        <dbReference type="SAM" id="MobiDB-lite"/>
    </source>
</evidence>
<dbReference type="SMART" id="SM00614">
    <property type="entry name" value="ZnF_BED"/>
    <property type="match status" value="1"/>
</dbReference>
<gene>
    <name evidence="7" type="ORF">POM88_049747</name>
</gene>
<dbReference type="AlphaFoldDB" id="A0AAD8M0U4"/>
<dbReference type="InterPro" id="IPR053031">
    <property type="entry name" value="Cuticle_assoc_protein"/>
</dbReference>
<evidence type="ECO:0000259" key="6">
    <source>
        <dbReference type="PROSITE" id="PS50808"/>
    </source>
</evidence>
<feature type="compositionally biased region" description="Polar residues" evidence="5">
    <location>
        <begin position="21"/>
        <end position="32"/>
    </location>
</feature>
<dbReference type="GO" id="GO:0006357">
    <property type="term" value="P:regulation of transcription by RNA polymerase II"/>
    <property type="evidence" value="ECO:0007669"/>
    <property type="project" value="TreeGrafter"/>
</dbReference>
<sequence length="272" mass="30075">MVDGDRRGSEVEDGEAGSGGNVLSSTPCASSSSIGMISTQCVENVSKNSDMDCILLAHEDDLAAKSAQEKEQPTKRKKTFKSEAWNHFDRIESMIKGNASSSTPCASSSSVGMISTQCAENVSKSSDMDCIILAQENDLAVKSTQEKEQPAKIKKPFKSEAWNHFDRIESVIKGTKKVDAICKYCRTTFNGASDQGTTNLKNHTKTCRMRLIKVLVSQMLLGKQVSNSYAYKGMYDIRADLHVDDIREFLVQIFNEYSENFGSNRGFVENSW</sequence>
<feature type="compositionally biased region" description="Basic and acidic residues" evidence="5">
    <location>
        <begin position="1"/>
        <end position="10"/>
    </location>
</feature>
<comment type="caution">
    <text evidence="7">The sequence shown here is derived from an EMBL/GenBank/DDBJ whole genome shotgun (WGS) entry which is preliminary data.</text>
</comment>
<dbReference type="PANTHER" id="PTHR34396:SF25">
    <property type="entry name" value="BOUNDARY ELEMENT ASSOCIATED FACTOR"/>
    <property type="match status" value="1"/>
</dbReference>
<evidence type="ECO:0000313" key="7">
    <source>
        <dbReference type="EMBL" id="KAK1356491.1"/>
    </source>
</evidence>
<dbReference type="PROSITE" id="PS50808">
    <property type="entry name" value="ZF_BED"/>
    <property type="match status" value="1"/>
</dbReference>
<reference evidence="7" key="1">
    <citation type="submission" date="2023-02" db="EMBL/GenBank/DDBJ databases">
        <title>Genome of toxic invasive species Heracleum sosnowskyi carries increased number of genes despite the absence of recent whole-genome duplications.</title>
        <authorList>
            <person name="Schelkunov M."/>
            <person name="Shtratnikova V."/>
            <person name="Makarenko M."/>
            <person name="Klepikova A."/>
            <person name="Omelchenko D."/>
            <person name="Novikova G."/>
            <person name="Obukhova E."/>
            <person name="Bogdanov V."/>
            <person name="Penin A."/>
            <person name="Logacheva M."/>
        </authorList>
    </citation>
    <scope>NUCLEOTIDE SEQUENCE</scope>
    <source>
        <strain evidence="7">Hsosn_3</strain>
        <tissue evidence="7">Leaf</tissue>
    </source>
</reference>
<keyword evidence="3" id="KW-0862">Zinc</keyword>
<dbReference type="Pfam" id="PF02892">
    <property type="entry name" value="zf-BED"/>
    <property type="match status" value="1"/>
</dbReference>
<accession>A0AAD8M0U4</accession>
<dbReference type="InterPro" id="IPR036236">
    <property type="entry name" value="Znf_C2H2_sf"/>
</dbReference>
<name>A0AAD8M0U4_9APIA</name>
<dbReference type="EMBL" id="JAUIZM010000011">
    <property type="protein sequence ID" value="KAK1356491.1"/>
    <property type="molecule type" value="Genomic_DNA"/>
</dbReference>
<evidence type="ECO:0000256" key="4">
    <source>
        <dbReference type="PROSITE-ProRule" id="PRU00027"/>
    </source>
</evidence>
<feature type="domain" description="BED-type" evidence="6">
    <location>
        <begin position="156"/>
        <end position="214"/>
    </location>
</feature>
<proteinExistence type="predicted"/>
<evidence type="ECO:0000256" key="2">
    <source>
        <dbReference type="ARBA" id="ARBA00022771"/>
    </source>
</evidence>
<dbReference type="Proteomes" id="UP001237642">
    <property type="component" value="Unassembled WGS sequence"/>
</dbReference>